<dbReference type="RefSeq" id="XP_060441131.1">
    <property type="nucleotide sequence ID" value="XM_060591114.1"/>
</dbReference>
<reference evidence="2" key="1">
    <citation type="submission" date="2021-06" db="EMBL/GenBank/DDBJ databases">
        <title>Comparative genomics, transcriptomics and evolutionary studies reveal genomic signatures of adaptation to plant cell wall in hemibiotrophic fungi.</title>
        <authorList>
            <consortium name="DOE Joint Genome Institute"/>
            <person name="Baroncelli R."/>
            <person name="Diaz J.F."/>
            <person name="Benocci T."/>
            <person name="Peng M."/>
            <person name="Battaglia E."/>
            <person name="Haridas S."/>
            <person name="Andreopoulos W."/>
            <person name="Labutti K."/>
            <person name="Pangilinan J."/>
            <person name="Floch G.L."/>
            <person name="Makela M.R."/>
            <person name="Henrissat B."/>
            <person name="Grigoriev I.V."/>
            <person name="Crouch J.A."/>
            <person name="De Vries R.P."/>
            <person name="Sukno S.A."/>
            <person name="Thon M.R."/>
        </authorList>
    </citation>
    <scope>NUCLEOTIDE SEQUENCE</scope>
    <source>
        <strain evidence="2">CBS 102054</strain>
    </source>
</reference>
<dbReference type="EMBL" id="JAHMHQ010000021">
    <property type="protein sequence ID" value="KAK1625136.1"/>
    <property type="molecule type" value="Genomic_DNA"/>
</dbReference>
<gene>
    <name evidence="2" type="ORF">BDP81DRAFT_436221</name>
</gene>
<feature type="region of interest" description="Disordered" evidence="1">
    <location>
        <begin position="1"/>
        <end position="69"/>
    </location>
</feature>
<keyword evidence="3" id="KW-1185">Reference proteome</keyword>
<evidence type="ECO:0000313" key="3">
    <source>
        <dbReference type="Proteomes" id="UP001243989"/>
    </source>
</evidence>
<accession>A0AAI9ZIL2</accession>
<name>A0AAI9ZIL2_9PEZI</name>
<comment type="caution">
    <text evidence="2">The sequence shown here is derived from an EMBL/GenBank/DDBJ whole genome shotgun (WGS) entry which is preliminary data.</text>
</comment>
<feature type="compositionally biased region" description="Basic and acidic residues" evidence="1">
    <location>
        <begin position="12"/>
        <end position="22"/>
    </location>
</feature>
<protein>
    <submittedName>
        <fullName evidence="2">Uncharacterized protein</fullName>
    </submittedName>
</protein>
<proteinExistence type="predicted"/>
<organism evidence="2 3">
    <name type="scientific">Colletotrichum phormii</name>
    <dbReference type="NCBI Taxonomy" id="359342"/>
    <lineage>
        <taxon>Eukaryota</taxon>
        <taxon>Fungi</taxon>
        <taxon>Dikarya</taxon>
        <taxon>Ascomycota</taxon>
        <taxon>Pezizomycotina</taxon>
        <taxon>Sordariomycetes</taxon>
        <taxon>Hypocreomycetidae</taxon>
        <taxon>Glomerellales</taxon>
        <taxon>Glomerellaceae</taxon>
        <taxon>Colletotrichum</taxon>
        <taxon>Colletotrichum acutatum species complex</taxon>
    </lineage>
</organism>
<feature type="compositionally biased region" description="Basic and acidic residues" evidence="1">
    <location>
        <begin position="57"/>
        <end position="69"/>
    </location>
</feature>
<evidence type="ECO:0000313" key="2">
    <source>
        <dbReference type="EMBL" id="KAK1625136.1"/>
    </source>
</evidence>
<dbReference type="Proteomes" id="UP001243989">
    <property type="component" value="Unassembled WGS sequence"/>
</dbReference>
<dbReference type="AlphaFoldDB" id="A0AAI9ZIL2"/>
<evidence type="ECO:0000256" key="1">
    <source>
        <dbReference type="SAM" id="MobiDB-lite"/>
    </source>
</evidence>
<dbReference type="GeneID" id="85475976"/>
<sequence length="69" mass="7486">MTNSQPIFTKPDVGRAGKELPHPHPHPARQTRSPSALVSQADRHAGLSLKTKGALARADHEVSAKKRFP</sequence>